<evidence type="ECO:0000256" key="2">
    <source>
        <dbReference type="ARBA" id="ARBA00022833"/>
    </source>
</evidence>
<evidence type="ECO:0000256" key="1">
    <source>
        <dbReference type="ARBA" id="ARBA00022723"/>
    </source>
</evidence>
<comment type="similarity">
    <text evidence="4">Belongs to the zinc-containing alcohol dehydrogenase family.</text>
</comment>
<accession>A0A4S3PWP7</accession>
<dbReference type="InterPro" id="IPR013149">
    <property type="entry name" value="ADH-like_C"/>
</dbReference>
<dbReference type="InterPro" id="IPR050129">
    <property type="entry name" value="Zn_alcohol_dh"/>
</dbReference>
<comment type="caution">
    <text evidence="6">The sequence shown here is derived from an EMBL/GenBank/DDBJ whole genome shotgun (WGS) entry which is preliminary data.</text>
</comment>
<organism evidence="6 7">
    <name type="scientific">Bacillus timonensis</name>
    <dbReference type="NCBI Taxonomy" id="1033734"/>
    <lineage>
        <taxon>Bacteria</taxon>
        <taxon>Bacillati</taxon>
        <taxon>Bacillota</taxon>
        <taxon>Bacilli</taxon>
        <taxon>Bacillales</taxon>
        <taxon>Bacillaceae</taxon>
        <taxon>Bacillus</taxon>
    </lineage>
</organism>
<keyword evidence="3" id="KW-0560">Oxidoreductase</keyword>
<dbReference type="SMART" id="SM00829">
    <property type="entry name" value="PKS_ER"/>
    <property type="match status" value="1"/>
</dbReference>
<dbReference type="PANTHER" id="PTHR43401:SF2">
    <property type="entry name" value="L-THREONINE 3-DEHYDROGENASE"/>
    <property type="match status" value="1"/>
</dbReference>
<keyword evidence="7" id="KW-1185">Reference proteome</keyword>
<dbReference type="RefSeq" id="WP_136378575.1">
    <property type="nucleotide sequence ID" value="NZ_SLUB01000006.1"/>
</dbReference>
<evidence type="ECO:0000256" key="3">
    <source>
        <dbReference type="ARBA" id="ARBA00023002"/>
    </source>
</evidence>
<dbReference type="Gene3D" id="3.90.180.10">
    <property type="entry name" value="Medium-chain alcohol dehydrogenases, catalytic domain"/>
    <property type="match status" value="1"/>
</dbReference>
<gene>
    <name evidence="6" type="ORF">E1I69_05360</name>
</gene>
<dbReference type="GO" id="GO:0008270">
    <property type="term" value="F:zinc ion binding"/>
    <property type="evidence" value="ECO:0007669"/>
    <property type="project" value="InterPro"/>
</dbReference>
<dbReference type="Gene3D" id="3.40.50.720">
    <property type="entry name" value="NAD(P)-binding Rossmann-like Domain"/>
    <property type="match status" value="1"/>
</dbReference>
<dbReference type="InterPro" id="IPR002328">
    <property type="entry name" value="ADH_Zn_CS"/>
</dbReference>
<comment type="cofactor">
    <cofactor evidence="4">
        <name>Zn(2+)</name>
        <dbReference type="ChEBI" id="CHEBI:29105"/>
    </cofactor>
</comment>
<evidence type="ECO:0000313" key="7">
    <source>
        <dbReference type="Proteomes" id="UP000306477"/>
    </source>
</evidence>
<dbReference type="InterPro" id="IPR013154">
    <property type="entry name" value="ADH-like_N"/>
</dbReference>
<evidence type="ECO:0000313" key="6">
    <source>
        <dbReference type="EMBL" id="THE13935.1"/>
    </source>
</evidence>
<dbReference type="InterPro" id="IPR011032">
    <property type="entry name" value="GroES-like_sf"/>
</dbReference>
<dbReference type="SUPFAM" id="SSF50129">
    <property type="entry name" value="GroES-like"/>
    <property type="match status" value="1"/>
</dbReference>
<dbReference type="PROSITE" id="PS00059">
    <property type="entry name" value="ADH_ZINC"/>
    <property type="match status" value="1"/>
</dbReference>
<name>A0A4S3PWP7_9BACI</name>
<dbReference type="Pfam" id="PF00107">
    <property type="entry name" value="ADH_zinc_N"/>
    <property type="match status" value="1"/>
</dbReference>
<feature type="domain" description="Enoyl reductase (ER)" evidence="5">
    <location>
        <begin position="5"/>
        <end position="315"/>
    </location>
</feature>
<dbReference type="InterPro" id="IPR036291">
    <property type="entry name" value="NAD(P)-bd_dom_sf"/>
</dbReference>
<keyword evidence="2 4" id="KW-0862">Zinc</keyword>
<dbReference type="CDD" id="cd08234">
    <property type="entry name" value="threonine_DH_like"/>
    <property type="match status" value="1"/>
</dbReference>
<evidence type="ECO:0000259" key="5">
    <source>
        <dbReference type="SMART" id="SM00829"/>
    </source>
</evidence>
<dbReference type="AlphaFoldDB" id="A0A4S3PWP7"/>
<dbReference type="Proteomes" id="UP000306477">
    <property type="component" value="Unassembled WGS sequence"/>
</dbReference>
<reference evidence="6 7" key="1">
    <citation type="journal article" date="2019" name="Indoor Air">
        <title>Impacts of indoor surface finishes on bacterial viability.</title>
        <authorList>
            <person name="Hu J."/>
            <person name="Maamar S.B."/>
            <person name="Glawe A.J."/>
            <person name="Gottel N."/>
            <person name="Gilbert J.A."/>
            <person name="Hartmann E.M."/>
        </authorList>
    </citation>
    <scope>NUCLEOTIDE SEQUENCE [LARGE SCALE GENOMIC DNA]</scope>
    <source>
        <strain evidence="6 7">AF060A6</strain>
    </source>
</reference>
<protein>
    <submittedName>
        <fullName evidence="6">Theronine dehydrogenase</fullName>
    </submittedName>
</protein>
<dbReference type="OrthoDB" id="9770238at2"/>
<dbReference type="InterPro" id="IPR020843">
    <property type="entry name" value="ER"/>
</dbReference>
<dbReference type="SUPFAM" id="SSF51735">
    <property type="entry name" value="NAD(P)-binding Rossmann-fold domains"/>
    <property type="match status" value="1"/>
</dbReference>
<dbReference type="EMBL" id="SLUB01000006">
    <property type="protein sequence ID" value="THE13935.1"/>
    <property type="molecule type" value="Genomic_DNA"/>
</dbReference>
<dbReference type="PANTHER" id="PTHR43401">
    <property type="entry name" value="L-THREONINE 3-DEHYDROGENASE"/>
    <property type="match status" value="1"/>
</dbReference>
<proteinExistence type="inferred from homology"/>
<keyword evidence="1 4" id="KW-0479">Metal-binding</keyword>
<evidence type="ECO:0000256" key="4">
    <source>
        <dbReference type="RuleBase" id="RU361277"/>
    </source>
</evidence>
<dbReference type="Pfam" id="PF08240">
    <property type="entry name" value="ADH_N"/>
    <property type="match status" value="1"/>
</dbReference>
<dbReference type="GO" id="GO:0016491">
    <property type="term" value="F:oxidoreductase activity"/>
    <property type="evidence" value="ECO:0007669"/>
    <property type="project" value="UniProtKB-KW"/>
</dbReference>
<sequence>MKAAVLMDRMKMEIKELPVPEPPDHEVIVKVKACGICGTDQHIYHGQPGSAEVQYPIVLGHELAGEVVTVGAKVTTLKQGDRVSIDPNMYCGECEYCRGGRPHLCEDLQAVGVTRNGGMGEYCAVPSANCYILPDKLSYEEGAMIEPLGCVLHGISQVKTWPGASVLIIGGGYIGLMMLQMAKMYGTNVTVSEPDQTKHAVAIKLGADRAVTPDELENFRSGFDIVIECVGRKDSMTQAVQMARKGGSVLLFGVSAPDTKIEVNPYEIFSKELTIKGSFINPHTHEQAIALVEQGKIQIKPLLSHRFTMEELPVIMKEYPRLNVVKGIVVGE</sequence>